<dbReference type="InterPro" id="IPR001898">
    <property type="entry name" value="SLC13A/DASS"/>
</dbReference>
<comment type="caution">
    <text evidence="8">The sequence shown here is derived from an EMBL/GenBank/DDBJ whole genome shotgun (WGS) entry which is preliminary data.</text>
</comment>
<dbReference type="PANTHER" id="PTHR10283:SF82">
    <property type="entry name" value="SOLUTE CARRIER FAMILY 13 MEMBER 2"/>
    <property type="match status" value="1"/>
</dbReference>
<protein>
    <submittedName>
        <fullName evidence="8">Transporter</fullName>
    </submittedName>
</protein>
<feature type="transmembrane region" description="Helical" evidence="6">
    <location>
        <begin position="46"/>
        <end position="74"/>
    </location>
</feature>
<dbReference type="RefSeq" id="WP_167367146.1">
    <property type="nucleotide sequence ID" value="NZ_MLHQ01000027.1"/>
</dbReference>
<feature type="transmembrane region" description="Helical" evidence="6">
    <location>
        <begin position="323"/>
        <end position="341"/>
    </location>
</feature>
<feature type="transmembrane region" description="Helical" evidence="6">
    <location>
        <begin position="446"/>
        <end position="466"/>
    </location>
</feature>
<keyword evidence="9" id="KW-1185">Reference proteome</keyword>
<feature type="transmembrane region" description="Helical" evidence="6">
    <location>
        <begin position="259"/>
        <end position="279"/>
    </location>
</feature>
<accession>A0A1V3JJK5</accession>
<evidence type="ECO:0000313" key="8">
    <source>
        <dbReference type="EMBL" id="OOF56788.1"/>
    </source>
</evidence>
<feature type="transmembrane region" description="Helical" evidence="6">
    <location>
        <begin position="407"/>
        <end position="425"/>
    </location>
</feature>
<feature type="transmembrane region" description="Helical" evidence="6">
    <location>
        <begin position="20"/>
        <end position="39"/>
    </location>
</feature>
<proteinExistence type="predicted"/>
<keyword evidence="2" id="KW-0813">Transport</keyword>
<feature type="domain" description="Citrate transporter-like" evidence="7">
    <location>
        <begin position="55"/>
        <end position="413"/>
    </location>
</feature>
<dbReference type="NCBIfam" id="TIGR00785">
    <property type="entry name" value="dass"/>
    <property type="match status" value="1"/>
</dbReference>
<feature type="transmembrane region" description="Helical" evidence="6">
    <location>
        <begin position="176"/>
        <end position="198"/>
    </location>
</feature>
<feature type="transmembrane region" description="Helical" evidence="6">
    <location>
        <begin position="353"/>
        <end position="377"/>
    </location>
</feature>
<name>A0A1V3JJK5_9PAST</name>
<keyword evidence="4 6" id="KW-1133">Transmembrane helix</keyword>
<dbReference type="InterPro" id="IPR004680">
    <property type="entry name" value="Cit_transptr-like_dom"/>
</dbReference>
<evidence type="ECO:0000256" key="1">
    <source>
        <dbReference type="ARBA" id="ARBA00004141"/>
    </source>
</evidence>
<evidence type="ECO:0000256" key="4">
    <source>
        <dbReference type="ARBA" id="ARBA00022989"/>
    </source>
</evidence>
<evidence type="ECO:0000256" key="2">
    <source>
        <dbReference type="ARBA" id="ARBA00022448"/>
    </source>
</evidence>
<organism evidence="8 9">
    <name type="scientific">Rodentibacter myodis</name>
    <dbReference type="NCBI Taxonomy" id="1907939"/>
    <lineage>
        <taxon>Bacteria</taxon>
        <taxon>Pseudomonadati</taxon>
        <taxon>Pseudomonadota</taxon>
        <taxon>Gammaproteobacteria</taxon>
        <taxon>Pasteurellales</taxon>
        <taxon>Pasteurellaceae</taxon>
        <taxon>Rodentibacter</taxon>
    </lineage>
</organism>
<evidence type="ECO:0000256" key="5">
    <source>
        <dbReference type="ARBA" id="ARBA00023136"/>
    </source>
</evidence>
<feature type="transmembrane region" description="Helical" evidence="6">
    <location>
        <begin position="129"/>
        <end position="147"/>
    </location>
</feature>
<sequence length="467" mass="50595">MQQTPVTMKSQNRDVMSKNTIIFIADAVLFFILLAALPFEPAANKGLALLAFVAILWLTEAVNVTITALFVPILSVLLGLVNSHQALVAFADPTIFLFFGGFALATALNIQKIDQMLANKIMQLAKGRLFVAVLYLFFATAFLSMWMSNTATAAMMIPLSMTILSQLDRKKEHNTYVFVLLGIAYSATVGGMGTLVGSPPNAIAASQLHLDFADWLKYGMPVMSLLFPIIIGWLYIVFKPKLNAHFDAKFAKIKINKKRILTLVIFITTALLWVFGGYINPRLSSLLGLPTSISSFDSMVALTAAIAICVTGIASWKEIQENTEWGVLFLFGGGLTLSSVLENSGASKIMAEGIVLIIEGGHYYVMALIVAAFIVILTEFTSNTASAALLVPIFISIAHALNMPPLGFALTIGLGASCAFMMPVGTPPNAIVYATGNVKHSDMIRVGKYIDLTCMFVIATIAYLFWM</sequence>
<dbReference type="CDD" id="cd01115">
    <property type="entry name" value="SLC13_permease"/>
    <property type="match status" value="1"/>
</dbReference>
<keyword evidence="3 6" id="KW-0812">Transmembrane</keyword>
<gene>
    <name evidence="8" type="ORF">BKL49_10390</name>
</gene>
<feature type="transmembrane region" description="Helical" evidence="6">
    <location>
        <begin position="384"/>
        <end position="401"/>
    </location>
</feature>
<dbReference type="Pfam" id="PF03600">
    <property type="entry name" value="CitMHS"/>
    <property type="match status" value="1"/>
</dbReference>
<evidence type="ECO:0000256" key="3">
    <source>
        <dbReference type="ARBA" id="ARBA00022692"/>
    </source>
</evidence>
<dbReference type="GO" id="GO:0015141">
    <property type="term" value="F:succinate transmembrane transporter activity"/>
    <property type="evidence" value="ECO:0007669"/>
    <property type="project" value="UniProtKB-ARBA"/>
</dbReference>
<reference evidence="8 9" key="1">
    <citation type="submission" date="2016-10" db="EMBL/GenBank/DDBJ databases">
        <title>Rodentibacter gen. nov. and new species.</title>
        <authorList>
            <person name="Christensen H."/>
        </authorList>
    </citation>
    <scope>NUCLEOTIDE SEQUENCE [LARGE SCALE GENOMIC DNA]</scope>
    <source>
        <strain evidence="8 9">Ac151</strain>
    </source>
</reference>
<evidence type="ECO:0000313" key="9">
    <source>
        <dbReference type="Proteomes" id="UP000188602"/>
    </source>
</evidence>
<feature type="transmembrane region" description="Helical" evidence="6">
    <location>
        <begin position="86"/>
        <end position="108"/>
    </location>
</feature>
<keyword evidence="5 6" id="KW-0472">Membrane</keyword>
<dbReference type="PROSITE" id="PS01271">
    <property type="entry name" value="NA_SULFATE"/>
    <property type="match status" value="1"/>
</dbReference>
<comment type="subcellular location">
    <subcellularLocation>
        <location evidence="1">Membrane</location>
        <topology evidence="1">Multi-pass membrane protein</topology>
    </subcellularLocation>
</comment>
<dbReference type="PANTHER" id="PTHR10283">
    <property type="entry name" value="SOLUTE CARRIER FAMILY 13 MEMBER"/>
    <property type="match status" value="1"/>
</dbReference>
<dbReference type="AlphaFoldDB" id="A0A1V3JJK5"/>
<dbReference type="STRING" id="1907939.BKL49_10390"/>
<feature type="transmembrane region" description="Helical" evidence="6">
    <location>
        <begin position="218"/>
        <end position="238"/>
    </location>
</feature>
<evidence type="ECO:0000256" key="6">
    <source>
        <dbReference type="SAM" id="Phobius"/>
    </source>
</evidence>
<dbReference type="InterPro" id="IPR031312">
    <property type="entry name" value="Na/sul_symport_CS"/>
</dbReference>
<feature type="transmembrane region" description="Helical" evidence="6">
    <location>
        <begin position="299"/>
        <end position="316"/>
    </location>
</feature>
<dbReference type="Proteomes" id="UP000188602">
    <property type="component" value="Unassembled WGS sequence"/>
</dbReference>
<dbReference type="EMBL" id="MLHQ01000027">
    <property type="protein sequence ID" value="OOF56788.1"/>
    <property type="molecule type" value="Genomic_DNA"/>
</dbReference>
<dbReference type="GO" id="GO:0005886">
    <property type="term" value="C:plasma membrane"/>
    <property type="evidence" value="ECO:0007669"/>
    <property type="project" value="TreeGrafter"/>
</dbReference>
<evidence type="ECO:0000259" key="7">
    <source>
        <dbReference type="Pfam" id="PF03600"/>
    </source>
</evidence>